<evidence type="ECO:0000256" key="11">
    <source>
        <dbReference type="SAM" id="SignalP"/>
    </source>
</evidence>
<dbReference type="FunFam" id="2.10.25.10:FF:000188">
    <property type="entry name" value="Laminin subunit gamma 2"/>
    <property type="match status" value="2"/>
</dbReference>
<comment type="subcellular location">
    <subcellularLocation>
        <location evidence="1">Secreted</location>
        <location evidence="1">Extracellular space</location>
        <location evidence="1">Extracellular matrix</location>
        <location evidence="1">Basement membrane</location>
    </subcellularLocation>
</comment>
<evidence type="ECO:0000313" key="14">
    <source>
        <dbReference type="Proteomes" id="UP000504632"/>
    </source>
</evidence>
<keyword evidence="4" id="KW-0084">Basement membrane</keyword>
<dbReference type="PROSITE" id="PS51115">
    <property type="entry name" value="LAMININ_IVA"/>
    <property type="match status" value="1"/>
</dbReference>
<dbReference type="SMART" id="SM00281">
    <property type="entry name" value="LamB"/>
    <property type="match status" value="1"/>
</dbReference>
<evidence type="ECO:0000256" key="6">
    <source>
        <dbReference type="ARBA" id="ARBA00023180"/>
    </source>
</evidence>
<dbReference type="InterPro" id="IPR056863">
    <property type="entry name" value="LMN_ATRN_NET-like_EGF"/>
</dbReference>
<feature type="signal peptide" evidence="11">
    <location>
        <begin position="1"/>
        <end position="19"/>
    </location>
</feature>
<feature type="chain" id="PRO_5026988582" evidence="11">
    <location>
        <begin position="20"/>
        <end position="1121"/>
    </location>
</feature>
<dbReference type="GeneID" id="115811388"/>
<dbReference type="GO" id="GO:0009888">
    <property type="term" value="P:tissue development"/>
    <property type="evidence" value="ECO:0007669"/>
    <property type="project" value="TreeGrafter"/>
</dbReference>
<evidence type="ECO:0000259" key="12">
    <source>
        <dbReference type="PROSITE" id="PS50027"/>
    </source>
</evidence>
<keyword evidence="4" id="KW-0964">Secreted</keyword>
<evidence type="ECO:0000313" key="15">
    <source>
        <dbReference type="RefSeq" id="XP_030629418.1"/>
    </source>
</evidence>
<dbReference type="Pfam" id="PF24973">
    <property type="entry name" value="EGF_LMN_ATRN"/>
    <property type="match status" value="1"/>
</dbReference>
<organism evidence="14 15">
    <name type="scientific">Chanos chanos</name>
    <name type="common">Milkfish</name>
    <name type="synonym">Mugil chanos</name>
    <dbReference type="NCBI Taxonomy" id="29144"/>
    <lineage>
        <taxon>Eukaryota</taxon>
        <taxon>Metazoa</taxon>
        <taxon>Chordata</taxon>
        <taxon>Craniata</taxon>
        <taxon>Vertebrata</taxon>
        <taxon>Euteleostomi</taxon>
        <taxon>Actinopterygii</taxon>
        <taxon>Neopterygii</taxon>
        <taxon>Teleostei</taxon>
        <taxon>Ostariophysi</taxon>
        <taxon>Gonorynchiformes</taxon>
        <taxon>Chanidae</taxon>
        <taxon>Chanos</taxon>
    </lineage>
</organism>
<keyword evidence="9" id="KW-0175">Coiled coil</keyword>
<dbReference type="SMART" id="SM00181">
    <property type="entry name" value="EGF"/>
    <property type="match status" value="4"/>
</dbReference>
<comment type="caution">
    <text evidence="8">Lacks conserved residue(s) required for the propagation of feature annotation.</text>
</comment>
<dbReference type="PROSITE" id="PS01248">
    <property type="entry name" value="EGF_LAM_1"/>
    <property type="match status" value="1"/>
</dbReference>
<feature type="domain" description="Laminin EGF-like" evidence="12">
    <location>
        <begin position="459"/>
        <end position="510"/>
    </location>
</feature>
<dbReference type="PROSITE" id="PS50027">
    <property type="entry name" value="EGF_LAM_2"/>
    <property type="match status" value="2"/>
</dbReference>
<name>A0A6J2VC95_CHACN</name>
<evidence type="ECO:0000256" key="7">
    <source>
        <dbReference type="ARBA" id="ARBA00023292"/>
    </source>
</evidence>
<feature type="coiled-coil region" evidence="9">
    <location>
        <begin position="631"/>
        <end position="791"/>
    </location>
</feature>
<keyword evidence="6" id="KW-0325">Glycoprotein</keyword>
<dbReference type="InParanoid" id="A0A6J2VC95"/>
<feature type="domain" description="Laminin EGF-like" evidence="12">
    <location>
        <begin position="76"/>
        <end position="121"/>
    </location>
</feature>
<feature type="compositionally biased region" description="Basic and acidic residues" evidence="10">
    <location>
        <begin position="983"/>
        <end position="1004"/>
    </location>
</feature>
<feature type="disulfide bond" evidence="8">
    <location>
        <begin position="483"/>
        <end position="492"/>
    </location>
</feature>
<dbReference type="SMART" id="SM00180">
    <property type="entry name" value="EGF_Lam"/>
    <property type="match status" value="5"/>
</dbReference>
<feature type="domain" description="Laminin IV type A" evidence="13">
    <location>
        <begin position="155"/>
        <end position="326"/>
    </location>
</feature>
<dbReference type="SUPFAM" id="SSF57196">
    <property type="entry name" value="EGF/Laminin"/>
    <property type="match status" value="2"/>
</dbReference>
<dbReference type="PRINTS" id="PR00011">
    <property type="entry name" value="EGFLAMININ"/>
</dbReference>
<dbReference type="AlphaFoldDB" id="A0A6J2VC95"/>
<gene>
    <name evidence="15" type="primary">lamc2</name>
</gene>
<dbReference type="CDD" id="cd00055">
    <property type="entry name" value="EGF_Lam"/>
    <property type="match status" value="4"/>
</dbReference>
<keyword evidence="14" id="KW-1185">Reference proteome</keyword>
<proteinExistence type="predicted"/>
<dbReference type="PANTHER" id="PTHR10574">
    <property type="entry name" value="NETRIN/LAMININ-RELATED"/>
    <property type="match status" value="1"/>
</dbReference>
<feature type="disulfide bond" evidence="8">
    <location>
        <begin position="76"/>
        <end position="88"/>
    </location>
</feature>
<evidence type="ECO:0000256" key="4">
    <source>
        <dbReference type="ARBA" id="ARBA00022869"/>
    </source>
</evidence>
<evidence type="ECO:0000256" key="10">
    <source>
        <dbReference type="SAM" id="MobiDB-lite"/>
    </source>
</evidence>
<dbReference type="SUPFAM" id="SSF57184">
    <property type="entry name" value="Growth factor receptor domain"/>
    <property type="match status" value="1"/>
</dbReference>
<dbReference type="GO" id="GO:0007411">
    <property type="term" value="P:axon guidance"/>
    <property type="evidence" value="ECO:0007669"/>
    <property type="project" value="TreeGrafter"/>
</dbReference>
<feature type="disulfide bond" evidence="8">
    <location>
        <begin position="96"/>
        <end position="105"/>
    </location>
</feature>
<dbReference type="GO" id="GO:0005604">
    <property type="term" value="C:basement membrane"/>
    <property type="evidence" value="ECO:0007669"/>
    <property type="project" value="UniProtKB-SubCell"/>
</dbReference>
<reference evidence="15" key="1">
    <citation type="submission" date="2025-08" db="UniProtKB">
        <authorList>
            <consortium name="RefSeq"/>
        </authorList>
    </citation>
    <scope>IDENTIFICATION</scope>
</reference>
<sequence length="1121" mass="122741">MNCGWILLCAFCIWSSVEGTYQHYARCRCNGKARYCTLDYLGPRCVNCEDNSEGRNCERCKDGFYHQRAEERCLPCHCNTAGSEGSGCDSQGRCVCKQGILGDKCDRCPNGSPVTPGGCEPKSEECLPCFCNGHSSECSSAEGYSVHTITSSFERGPEGWRVATVEGVDLSKVHFRWSPKHRDVEVISSDIRPVYLYAPSSFLGNQALSYGQNLAFSLRLDRGVRRPSTSDVVLEGAGLSVSASLGDLRTVVPCGQKINYAFRLDEQPGSKWKPQLSSLEFQKLLSNLTAIKIRGTFGENGRGYLDNVSLVSARQGAGTRAGWVEKCTCPAGYEGQFCERCANGYKRRFPGNGPLSPCEPCNCQDGSCDPETGKCNSDDQTPSDQACPPGQYTNPQLPGSCLMCPCPYGTTCSISQETSEVRCNSCPRGSTGSRCQYCEDGFYGNPLGENGPQLPCQPCQCNGHVDPNAVGICDRVTGECLKCLNNTTGFYCENCLEGFHHSRPTQACKACSCNPVGSLRMSCSDEGQCPCREGFEGQKCERSTCPACFNPVKTQMESYTRKLREIEILVGNVASDNGRGDSDEMKKTIKAMNATVAALKNRADTLAGSEKSLMKRMEEISQSLRREGTGLQTVRRTVDGMKELEQQYKNEVKDIERLLDNIEKKLLKAQREMRMTEFPQADEPVRASSLSGLVQKATDLADEHQSEAKAVKNTANSALALAEEALLKVDSIVNGENKIKERLNDLKRQYEADIAQVKATDKQATRVSSAADRESRSAENALKQLANLELNLPQPLQDDIDRVWTGFDALKNMANGNISVYQDLQKEVLADQRELEDQLKKAKLAENVYAEQLERANVAKVKADDALRDINNNLNGVEDALSKLRDFDNEFSGKKALADDAISRLPGINATIQQANRDNDQTQSVLDSLSDHYSEASDALGKLGGTVTRLEELSASLPPATELLGDAIKLKRDLDMLKTASQDTKDRLDAKVKDAEDQKADATKALEASTKAQSDADSARDAVGNTLKVVNDLLGSLGSPGTVDEAKVAELENAIKDARSRVDQELRPRLKTLEDKEAEQRALISAVMRDIDTILADLKNLEHIESEIPKGCYNTSPIERP</sequence>
<evidence type="ECO:0000256" key="3">
    <source>
        <dbReference type="ARBA" id="ARBA00022737"/>
    </source>
</evidence>
<dbReference type="PANTHER" id="PTHR10574:SF270">
    <property type="entry name" value="LAMININ SUBUNIT GAMMA-1"/>
    <property type="match status" value="1"/>
</dbReference>
<dbReference type="Gene3D" id="2.10.25.10">
    <property type="entry name" value="Laminin"/>
    <property type="match status" value="4"/>
</dbReference>
<accession>A0A6J2VC95</accession>
<evidence type="ECO:0000259" key="13">
    <source>
        <dbReference type="PROSITE" id="PS51115"/>
    </source>
</evidence>
<dbReference type="InterPro" id="IPR000742">
    <property type="entry name" value="EGF"/>
</dbReference>
<keyword evidence="2 11" id="KW-0732">Signal</keyword>
<dbReference type="Pfam" id="PF00052">
    <property type="entry name" value="Laminin_B"/>
    <property type="match status" value="1"/>
</dbReference>
<evidence type="ECO:0000256" key="8">
    <source>
        <dbReference type="PROSITE-ProRule" id="PRU00460"/>
    </source>
</evidence>
<evidence type="ECO:0000256" key="9">
    <source>
        <dbReference type="SAM" id="Coils"/>
    </source>
</evidence>
<dbReference type="RefSeq" id="XP_030629418.1">
    <property type="nucleotide sequence ID" value="XM_030773558.1"/>
</dbReference>
<dbReference type="Proteomes" id="UP000504632">
    <property type="component" value="Chromosome 5"/>
</dbReference>
<dbReference type="InterPro" id="IPR050440">
    <property type="entry name" value="Laminin/Netrin_ECM"/>
</dbReference>
<keyword evidence="5 8" id="KW-1015">Disulfide bond</keyword>
<dbReference type="InterPro" id="IPR009030">
    <property type="entry name" value="Growth_fac_rcpt_cys_sf"/>
</dbReference>
<dbReference type="Pfam" id="PF00053">
    <property type="entry name" value="EGF_laminin"/>
    <property type="match status" value="5"/>
</dbReference>
<dbReference type="GO" id="GO:0009887">
    <property type="term" value="P:animal organ morphogenesis"/>
    <property type="evidence" value="ECO:0007669"/>
    <property type="project" value="TreeGrafter"/>
</dbReference>
<dbReference type="InterPro" id="IPR000034">
    <property type="entry name" value="Laminin_IV"/>
</dbReference>
<evidence type="ECO:0000256" key="5">
    <source>
        <dbReference type="ARBA" id="ARBA00023157"/>
    </source>
</evidence>
<dbReference type="CTD" id="3918"/>
<keyword evidence="4" id="KW-0272">Extracellular matrix</keyword>
<dbReference type="OrthoDB" id="430826at2759"/>
<evidence type="ECO:0000256" key="2">
    <source>
        <dbReference type="ARBA" id="ARBA00022729"/>
    </source>
</evidence>
<dbReference type="InterPro" id="IPR002049">
    <property type="entry name" value="LE_dom"/>
</dbReference>
<keyword evidence="7 8" id="KW-0424">Laminin EGF-like domain</keyword>
<evidence type="ECO:0000256" key="1">
    <source>
        <dbReference type="ARBA" id="ARBA00004302"/>
    </source>
</evidence>
<protein>
    <submittedName>
        <fullName evidence="15">Laminin subunit gamma-2</fullName>
    </submittedName>
</protein>
<feature type="region of interest" description="Disordered" evidence="10">
    <location>
        <begin position="983"/>
        <end position="1018"/>
    </location>
</feature>
<keyword evidence="3" id="KW-0677">Repeat</keyword>